<dbReference type="NCBIfam" id="NF001764">
    <property type="entry name" value="PRK00504.1"/>
    <property type="match status" value="1"/>
</dbReference>
<keyword evidence="3 5" id="KW-0687">Ribonucleoprotein</keyword>
<evidence type="ECO:0000313" key="7">
    <source>
        <dbReference type="Proteomes" id="UP000051977"/>
    </source>
</evidence>
<evidence type="ECO:0000256" key="2">
    <source>
        <dbReference type="ARBA" id="ARBA00022980"/>
    </source>
</evidence>
<gene>
    <name evidence="5" type="primary">rpmG</name>
    <name evidence="6" type="ORF">FD12_GL002344</name>
</gene>
<evidence type="ECO:0000256" key="3">
    <source>
        <dbReference type="ARBA" id="ARBA00023274"/>
    </source>
</evidence>
<dbReference type="NCBIfam" id="NF001860">
    <property type="entry name" value="PRK00595.1"/>
    <property type="match status" value="1"/>
</dbReference>
<keyword evidence="7" id="KW-1185">Reference proteome</keyword>
<sequence length="52" mass="6223">MVGMRKNIVLECVETKERLYLTSKNLTNNPDRLELKKYSPKLQRKALFREVK</sequence>
<dbReference type="InterPro" id="IPR001705">
    <property type="entry name" value="Ribosomal_bL33"/>
</dbReference>
<comment type="caution">
    <text evidence="6">The sequence shown here is derived from an EMBL/GenBank/DDBJ whole genome shotgun (WGS) entry which is preliminary data.</text>
</comment>
<keyword evidence="2 5" id="KW-0689">Ribosomal protein</keyword>
<reference evidence="6 7" key="1">
    <citation type="journal article" date="2015" name="Genome Announc.">
        <title>Expanding the biotechnology potential of lactobacilli through comparative genomics of 213 strains and associated genera.</title>
        <authorList>
            <person name="Sun Z."/>
            <person name="Harris H.M."/>
            <person name="McCann A."/>
            <person name="Guo C."/>
            <person name="Argimon S."/>
            <person name="Zhang W."/>
            <person name="Yang X."/>
            <person name="Jeffery I.B."/>
            <person name="Cooney J.C."/>
            <person name="Kagawa T.F."/>
            <person name="Liu W."/>
            <person name="Song Y."/>
            <person name="Salvetti E."/>
            <person name="Wrobel A."/>
            <person name="Rasinkangas P."/>
            <person name="Parkhill J."/>
            <person name="Rea M.C."/>
            <person name="O'Sullivan O."/>
            <person name="Ritari J."/>
            <person name="Douillard F.P."/>
            <person name="Paul Ross R."/>
            <person name="Yang R."/>
            <person name="Briner A.E."/>
            <person name="Felis G.E."/>
            <person name="de Vos W.M."/>
            <person name="Barrangou R."/>
            <person name="Klaenhammer T.R."/>
            <person name="Caufield P.W."/>
            <person name="Cui Y."/>
            <person name="Zhang H."/>
            <person name="O'Toole P.W."/>
        </authorList>
    </citation>
    <scope>NUCLEOTIDE SEQUENCE [LARGE SCALE GENOMIC DNA]</scope>
    <source>
        <strain evidence="6 7">DSM 19907</strain>
    </source>
</reference>
<dbReference type="Pfam" id="PF00471">
    <property type="entry name" value="Ribosomal_L33"/>
    <property type="match status" value="1"/>
</dbReference>
<accession>A0ABR5PES8</accession>
<dbReference type="InterPro" id="IPR018264">
    <property type="entry name" value="Ribosomal_bL33_CS"/>
</dbReference>
<protein>
    <recommendedName>
        <fullName evidence="4 5">Large ribosomal subunit protein bL33</fullName>
    </recommendedName>
</protein>
<proteinExistence type="inferred from homology"/>
<evidence type="ECO:0000256" key="5">
    <source>
        <dbReference type="HAMAP-Rule" id="MF_00294"/>
    </source>
</evidence>
<dbReference type="InterPro" id="IPR038584">
    <property type="entry name" value="Ribosomal_bL33_sf"/>
</dbReference>
<comment type="similarity">
    <text evidence="1 5">Belongs to the bacterial ribosomal protein bL33 family.</text>
</comment>
<evidence type="ECO:0000256" key="4">
    <source>
        <dbReference type="ARBA" id="ARBA00035176"/>
    </source>
</evidence>
<name>A0ABR5PES8_9LACO</name>
<dbReference type="NCBIfam" id="TIGR01023">
    <property type="entry name" value="rpmG_bact"/>
    <property type="match status" value="1"/>
</dbReference>
<dbReference type="PROSITE" id="PS00582">
    <property type="entry name" value="RIBOSOMAL_L33"/>
    <property type="match status" value="1"/>
</dbReference>
<dbReference type="EMBL" id="AZEI01000048">
    <property type="protein sequence ID" value="KRL16986.1"/>
    <property type="molecule type" value="Genomic_DNA"/>
</dbReference>
<evidence type="ECO:0000313" key="6">
    <source>
        <dbReference type="EMBL" id="KRL16986.1"/>
    </source>
</evidence>
<dbReference type="HAMAP" id="MF_00294">
    <property type="entry name" value="Ribosomal_bL33"/>
    <property type="match status" value="1"/>
</dbReference>
<organism evidence="6 7">
    <name type="scientific">Lentilactobacillus rapi DSM 19907 = JCM 15042</name>
    <dbReference type="NCBI Taxonomy" id="1423795"/>
    <lineage>
        <taxon>Bacteria</taxon>
        <taxon>Bacillati</taxon>
        <taxon>Bacillota</taxon>
        <taxon>Bacilli</taxon>
        <taxon>Lactobacillales</taxon>
        <taxon>Lactobacillaceae</taxon>
        <taxon>Lentilactobacillus</taxon>
    </lineage>
</organism>
<dbReference type="SUPFAM" id="SSF57829">
    <property type="entry name" value="Zn-binding ribosomal proteins"/>
    <property type="match status" value="1"/>
</dbReference>
<dbReference type="Proteomes" id="UP000051977">
    <property type="component" value="Unassembled WGS sequence"/>
</dbReference>
<evidence type="ECO:0000256" key="1">
    <source>
        <dbReference type="ARBA" id="ARBA00007596"/>
    </source>
</evidence>
<dbReference type="InterPro" id="IPR011332">
    <property type="entry name" value="Ribosomal_zn-bd"/>
</dbReference>
<dbReference type="Gene3D" id="2.20.28.120">
    <property type="entry name" value="Ribosomal protein L33"/>
    <property type="match status" value="1"/>
</dbReference>